<name>A0A0A9EHL4_ARUDO</name>
<accession>A0A0A9EHL4</accession>
<keyword evidence="1" id="KW-1133">Transmembrane helix</keyword>
<feature type="transmembrane region" description="Helical" evidence="1">
    <location>
        <begin position="51"/>
        <end position="71"/>
    </location>
</feature>
<keyword evidence="1" id="KW-0812">Transmembrane</keyword>
<dbReference type="AlphaFoldDB" id="A0A0A9EHL4"/>
<evidence type="ECO:0000256" key="1">
    <source>
        <dbReference type="SAM" id="Phobius"/>
    </source>
</evidence>
<organism evidence="2">
    <name type="scientific">Arundo donax</name>
    <name type="common">Giant reed</name>
    <name type="synonym">Donax arundinaceus</name>
    <dbReference type="NCBI Taxonomy" id="35708"/>
    <lineage>
        <taxon>Eukaryota</taxon>
        <taxon>Viridiplantae</taxon>
        <taxon>Streptophyta</taxon>
        <taxon>Embryophyta</taxon>
        <taxon>Tracheophyta</taxon>
        <taxon>Spermatophyta</taxon>
        <taxon>Magnoliopsida</taxon>
        <taxon>Liliopsida</taxon>
        <taxon>Poales</taxon>
        <taxon>Poaceae</taxon>
        <taxon>PACMAD clade</taxon>
        <taxon>Arundinoideae</taxon>
        <taxon>Arundineae</taxon>
        <taxon>Arundo</taxon>
    </lineage>
</organism>
<proteinExistence type="predicted"/>
<feature type="transmembrane region" description="Helical" evidence="1">
    <location>
        <begin position="21"/>
        <end position="39"/>
    </location>
</feature>
<evidence type="ECO:0000313" key="2">
    <source>
        <dbReference type="EMBL" id="JAD97360.1"/>
    </source>
</evidence>
<sequence length="72" mass="8079">MYICTDVAPCSGTNLSCKIELVAFVVVMLFFREVISNTWRSGSVGEHGIRFKNVPILTFSASFPLVFFVTFH</sequence>
<reference evidence="2" key="1">
    <citation type="submission" date="2014-09" db="EMBL/GenBank/DDBJ databases">
        <authorList>
            <person name="Magalhaes I.L.F."/>
            <person name="Oliveira U."/>
            <person name="Santos F.R."/>
            <person name="Vidigal T.H.D.A."/>
            <person name="Brescovit A.D."/>
            <person name="Santos A.J."/>
        </authorList>
    </citation>
    <scope>NUCLEOTIDE SEQUENCE</scope>
    <source>
        <tissue evidence="2">Shoot tissue taken approximately 20 cm above the soil surface</tissue>
    </source>
</reference>
<dbReference type="EMBL" id="GBRH01200535">
    <property type="protein sequence ID" value="JAD97360.1"/>
    <property type="molecule type" value="Transcribed_RNA"/>
</dbReference>
<reference evidence="2" key="2">
    <citation type="journal article" date="2015" name="Data Brief">
        <title>Shoot transcriptome of the giant reed, Arundo donax.</title>
        <authorList>
            <person name="Barrero R.A."/>
            <person name="Guerrero F.D."/>
            <person name="Moolhuijzen P."/>
            <person name="Goolsby J.A."/>
            <person name="Tidwell J."/>
            <person name="Bellgard S.E."/>
            <person name="Bellgard M.I."/>
        </authorList>
    </citation>
    <scope>NUCLEOTIDE SEQUENCE</scope>
    <source>
        <tissue evidence="2">Shoot tissue taken approximately 20 cm above the soil surface</tissue>
    </source>
</reference>
<protein>
    <submittedName>
        <fullName evidence="2">Uncharacterized protein</fullName>
    </submittedName>
</protein>
<keyword evidence="1" id="KW-0472">Membrane</keyword>